<accession>A0A9J6RC92</accession>
<dbReference type="Pfam" id="PF13450">
    <property type="entry name" value="NAD_binding_8"/>
    <property type="match status" value="1"/>
</dbReference>
<dbReference type="Gene3D" id="3.30.9.10">
    <property type="entry name" value="D-Amino Acid Oxidase, subunit A, domain 2"/>
    <property type="match status" value="1"/>
</dbReference>
<dbReference type="RefSeq" id="WP_268779731.1">
    <property type="nucleotide sequence ID" value="NZ_JAPRAT010000010.1"/>
</dbReference>
<proteinExistence type="predicted"/>
<protein>
    <submittedName>
        <fullName evidence="1">NAD(P)/FAD-dependent oxidoreductase</fullName>
    </submittedName>
</protein>
<keyword evidence="2" id="KW-1185">Reference proteome</keyword>
<dbReference type="PRINTS" id="PR00419">
    <property type="entry name" value="ADXRDTASE"/>
</dbReference>
<name>A0A9J6RC92_9BACI</name>
<reference evidence="1" key="1">
    <citation type="submission" date="2022-11" db="EMBL/GenBank/DDBJ databases">
        <title>WGS of Natronobacillus azotifigens 24KS-1, an anaerobic diazotrophic haloalkaliphile from soda-rich habitats.</title>
        <authorList>
            <person name="Sorokin D.Y."/>
            <person name="Merkel A.Y."/>
        </authorList>
    </citation>
    <scope>NUCLEOTIDE SEQUENCE</scope>
    <source>
        <strain evidence="1">24KS-1</strain>
    </source>
</reference>
<dbReference type="Proteomes" id="UP001084197">
    <property type="component" value="Unassembled WGS sequence"/>
</dbReference>
<sequence length="367" mass="41448">MDIAIMGAGLSGLACAITLKKNGITPTIFERRSEVGDRFVNGEVLLSIFTRPVHDCIASLSEEYGIYLKPAGNIQKMELFSKNKSAIIEGHLGFTNIRGREQGSFEKQLEQQTKSKIRFNSEKTYEELLGKYSHVVIATGDGDYAKKTRNFREDFTVSIKGATVEGCFDRYSVMAWLDYDLAPYGYCFLIPFSEKEANISIAIPDLPANADVNLNNLWGFFHEKVRSQLKQELPMTDQFQITRYPIGICDAARIGNTFYVGNCFGTTLPFMGFGQYASILSGVYAAYDLCGLGKYEDLMKPLRQSYQDSLVLRRSMEQLSNKGLDLIVHTLQGYWGEKLFQTKTINPLKVASYLLRPYIKMKNRKTT</sequence>
<dbReference type="InterPro" id="IPR036188">
    <property type="entry name" value="FAD/NAD-bd_sf"/>
</dbReference>
<dbReference type="SUPFAM" id="SSF51905">
    <property type="entry name" value="FAD/NAD(P)-binding domain"/>
    <property type="match status" value="1"/>
</dbReference>
<gene>
    <name evidence="1" type="ORF">OWO01_07035</name>
</gene>
<dbReference type="EMBL" id="JAPRAT010000010">
    <property type="protein sequence ID" value="MCZ0702963.1"/>
    <property type="molecule type" value="Genomic_DNA"/>
</dbReference>
<dbReference type="Gene3D" id="3.50.50.60">
    <property type="entry name" value="FAD/NAD(P)-binding domain"/>
    <property type="match status" value="2"/>
</dbReference>
<evidence type="ECO:0000313" key="1">
    <source>
        <dbReference type="EMBL" id="MCZ0702963.1"/>
    </source>
</evidence>
<dbReference type="AlphaFoldDB" id="A0A9J6RC92"/>
<comment type="caution">
    <text evidence="1">The sequence shown here is derived from an EMBL/GenBank/DDBJ whole genome shotgun (WGS) entry which is preliminary data.</text>
</comment>
<organism evidence="1 2">
    <name type="scientific">Natronobacillus azotifigens</name>
    <dbReference type="NCBI Taxonomy" id="472978"/>
    <lineage>
        <taxon>Bacteria</taxon>
        <taxon>Bacillati</taxon>
        <taxon>Bacillota</taxon>
        <taxon>Bacilli</taxon>
        <taxon>Bacillales</taxon>
        <taxon>Bacillaceae</taxon>
        <taxon>Natronobacillus</taxon>
    </lineage>
</organism>
<evidence type="ECO:0000313" key="2">
    <source>
        <dbReference type="Proteomes" id="UP001084197"/>
    </source>
</evidence>